<organism evidence="1 2">
    <name type="scientific">Cichorium intybus</name>
    <name type="common">Chicory</name>
    <dbReference type="NCBI Taxonomy" id="13427"/>
    <lineage>
        <taxon>Eukaryota</taxon>
        <taxon>Viridiplantae</taxon>
        <taxon>Streptophyta</taxon>
        <taxon>Embryophyta</taxon>
        <taxon>Tracheophyta</taxon>
        <taxon>Spermatophyta</taxon>
        <taxon>Magnoliopsida</taxon>
        <taxon>eudicotyledons</taxon>
        <taxon>Gunneridae</taxon>
        <taxon>Pentapetalae</taxon>
        <taxon>asterids</taxon>
        <taxon>campanulids</taxon>
        <taxon>Asterales</taxon>
        <taxon>Asteraceae</taxon>
        <taxon>Cichorioideae</taxon>
        <taxon>Cichorieae</taxon>
        <taxon>Cichoriinae</taxon>
        <taxon>Cichorium</taxon>
    </lineage>
</organism>
<dbReference type="EMBL" id="CM042010">
    <property type="protein sequence ID" value="KAI3779034.1"/>
    <property type="molecule type" value="Genomic_DNA"/>
</dbReference>
<reference evidence="2" key="1">
    <citation type="journal article" date="2022" name="Mol. Ecol. Resour.">
        <title>The genomes of chicory, endive, great burdock and yacon provide insights into Asteraceae palaeo-polyploidization history and plant inulin production.</title>
        <authorList>
            <person name="Fan W."/>
            <person name="Wang S."/>
            <person name="Wang H."/>
            <person name="Wang A."/>
            <person name="Jiang F."/>
            <person name="Liu H."/>
            <person name="Zhao H."/>
            <person name="Xu D."/>
            <person name="Zhang Y."/>
        </authorList>
    </citation>
    <scope>NUCLEOTIDE SEQUENCE [LARGE SCALE GENOMIC DNA]</scope>
    <source>
        <strain evidence="2">cv. Punajuju</strain>
    </source>
</reference>
<protein>
    <submittedName>
        <fullName evidence="1">Uncharacterized protein</fullName>
    </submittedName>
</protein>
<accession>A0ACB9G5X2</accession>
<name>A0ACB9G5X2_CICIN</name>
<evidence type="ECO:0000313" key="2">
    <source>
        <dbReference type="Proteomes" id="UP001055811"/>
    </source>
</evidence>
<sequence>MAKRERGERDREINLGFFCRYNDWAVRFKHQECADFSKQRWCSSNGEVAYVFFDQALLKKEREDSHNVLLKRESGETLECLRKRGNAVGMTKKQEECPKHSERTVNE</sequence>
<reference evidence="1 2" key="2">
    <citation type="journal article" date="2022" name="Mol. Ecol. Resour.">
        <title>The genomes of chicory, endive, great burdock and yacon provide insights into Asteraceae paleo-polyploidization history and plant inulin production.</title>
        <authorList>
            <person name="Fan W."/>
            <person name="Wang S."/>
            <person name="Wang H."/>
            <person name="Wang A."/>
            <person name="Jiang F."/>
            <person name="Liu H."/>
            <person name="Zhao H."/>
            <person name="Xu D."/>
            <person name="Zhang Y."/>
        </authorList>
    </citation>
    <scope>NUCLEOTIDE SEQUENCE [LARGE SCALE GENOMIC DNA]</scope>
    <source>
        <strain evidence="2">cv. Punajuju</strain>
        <tissue evidence="1">Leaves</tissue>
    </source>
</reference>
<dbReference type="Proteomes" id="UP001055811">
    <property type="component" value="Linkage Group LG02"/>
</dbReference>
<gene>
    <name evidence="1" type="ORF">L2E82_08473</name>
</gene>
<comment type="caution">
    <text evidence="1">The sequence shown here is derived from an EMBL/GenBank/DDBJ whole genome shotgun (WGS) entry which is preliminary data.</text>
</comment>
<keyword evidence="2" id="KW-1185">Reference proteome</keyword>
<proteinExistence type="predicted"/>
<evidence type="ECO:0000313" key="1">
    <source>
        <dbReference type="EMBL" id="KAI3779034.1"/>
    </source>
</evidence>